<keyword evidence="1" id="KW-0560">Oxidoreductase</keyword>
<sequence length="297" mass="31956">MKRDKSFSLGLKAGAPVSFAGKTAIIVGGTGGLGREIARSIAQRGGQVVVVGRTFRDTEMLGIRFVQADLSLMREAARVADVLPAEHADFLIFTTGIFAAPHRQQTQEGLERDIAVSFLNRVVMLRRLAPRLGRARTDATSRPRVFVMGYPGSGQAGAYDDLNAERSYKGMAVHMNTVAGNEILVADAVDRYPELDTFGLNPGLIKTDIRSNMLGAGSLQHRIIEALIGAFSPTPRAYAEKMAPLIASPRLEGQSGRLFNRDGDALSPSPGIDKIHSQRFLNASEALVRRTGITLAG</sequence>
<dbReference type="InterPro" id="IPR002347">
    <property type="entry name" value="SDR_fam"/>
</dbReference>
<dbReference type="InterPro" id="IPR036291">
    <property type="entry name" value="NAD(P)-bd_dom_sf"/>
</dbReference>
<evidence type="ECO:0000313" key="3">
    <source>
        <dbReference type="Proteomes" id="UP000245073"/>
    </source>
</evidence>
<dbReference type="RefSeq" id="WP_109099824.1">
    <property type="nucleotide sequence ID" value="NZ_QDKQ01000024.1"/>
</dbReference>
<dbReference type="OrthoDB" id="109589at2"/>
<accession>A0A2T9K9W5</accession>
<dbReference type="GO" id="GO:0016491">
    <property type="term" value="F:oxidoreductase activity"/>
    <property type="evidence" value="ECO:0007669"/>
    <property type="project" value="UniProtKB-KW"/>
</dbReference>
<comment type="caution">
    <text evidence="2">The sequence shown here is derived from an EMBL/GenBank/DDBJ whole genome shotgun (WGS) entry which is preliminary data.</text>
</comment>
<evidence type="ECO:0000256" key="1">
    <source>
        <dbReference type="ARBA" id="ARBA00023002"/>
    </source>
</evidence>
<protein>
    <submittedName>
        <fullName evidence="2">Oxidoreductase</fullName>
    </submittedName>
</protein>
<dbReference type="SUPFAM" id="SSF51735">
    <property type="entry name" value="NAD(P)-binding Rossmann-fold domains"/>
    <property type="match status" value="1"/>
</dbReference>
<dbReference type="PANTHER" id="PTHR47534">
    <property type="entry name" value="YALI0E05731P"/>
    <property type="match status" value="1"/>
</dbReference>
<evidence type="ECO:0000313" key="2">
    <source>
        <dbReference type="EMBL" id="PVM92716.1"/>
    </source>
</evidence>
<name>A0A2T9K9W5_9CAUL</name>
<dbReference type="Proteomes" id="UP000245073">
    <property type="component" value="Unassembled WGS sequence"/>
</dbReference>
<proteinExistence type="predicted"/>
<keyword evidence="3" id="KW-1185">Reference proteome</keyword>
<reference evidence="2 3" key="1">
    <citation type="submission" date="2018-04" db="EMBL/GenBank/DDBJ databases">
        <title>The genome sequence of Caulobacter sp. 744.</title>
        <authorList>
            <person name="Gao J."/>
            <person name="Sun J."/>
        </authorList>
    </citation>
    <scope>NUCLEOTIDE SEQUENCE [LARGE SCALE GENOMIC DNA]</scope>
    <source>
        <strain evidence="2 3">774</strain>
    </source>
</reference>
<organism evidence="2 3">
    <name type="scientific">Caulobacter endophyticus</name>
    <dbReference type="NCBI Taxonomy" id="2172652"/>
    <lineage>
        <taxon>Bacteria</taxon>
        <taxon>Pseudomonadati</taxon>
        <taxon>Pseudomonadota</taxon>
        <taxon>Alphaproteobacteria</taxon>
        <taxon>Caulobacterales</taxon>
        <taxon>Caulobacteraceae</taxon>
        <taxon>Caulobacter</taxon>
    </lineage>
</organism>
<dbReference type="AlphaFoldDB" id="A0A2T9K9W5"/>
<dbReference type="Pfam" id="PF00106">
    <property type="entry name" value="adh_short"/>
    <property type="match status" value="1"/>
</dbReference>
<dbReference type="EMBL" id="QDKQ01000024">
    <property type="protein sequence ID" value="PVM92716.1"/>
    <property type="molecule type" value="Genomic_DNA"/>
</dbReference>
<dbReference type="InterPro" id="IPR052228">
    <property type="entry name" value="Sec_Metab_Biosynth_Oxidored"/>
</dbReference>
<dbReference type="PANTHER" id="PTHR47534:SF3">
    <property type="entry name" value="ALCOHOL DEHYDROGENASE-LIKE C-TERMINAL DOMAIN-CONTAINING PROTEIN"/>
    <property type="match status" value="1"/>
</dbReference>
<gene>
    <name evidence="2" type="ORF">DDF67_04930</name>
</gene>
<dbReference type="Gene3D" id="3.40.50.720">
    <property type="entry name" value="NAD(P)-binding Rossmann-like Domain"/>
    <property type="match status" value="1"/>
</dbReference>